<sequence>MGVAIVVFTWMVVSGTPVNLNCEEPLVEATTGGNPRWKIHLDGTAEVDPGGEPLIVFDDLGAEPLSVSVEAAGGRQVLCGRPESGKPYGLNLKKDDHSPQTLLTVRFLGEARTSEEKDLLAMQATTLRLAHLPRTVLIEAYALDTKLGLSGLSKKVKEYKNNVQVSPPKDLVREVETALTDAKARESCGSSVQGSPTHAQCQRAQAVNGALSSLMQDLESTPRPTTRLDIERAESRIELALQKLETVLEFKPEEIQSYCEQVAPALLWFDNPAHAVLNVVQVPFGGLGTTVHRIGWGRGKHPIKNQTPGSAVSFIISNVPHGTDISVEARERTGQKKDVAELLSGFAAVVLRALPSATHLIVGHEGTKYLPPAIASTACPKVDPKPPPNFAPLEPRSSRAYVLAEMPEATVDILFCEGKTCPKDTSTVTRAEVKPTVSPSWTLLAEVGLNGAIPTADPGWAMGAPRFESTGGAAGPETLFELRYPLDVRRLVTASLLFGWRFHDDKCFLGFGPTLLVGSGGGALTQLNLRAGNRISKGLYFTYGVGVRFVPVATDFRPGDLLAVTGTGSTAKAPESFRTDHTGMLVVTGGLSFDLAVLGTAADSLVASMGTKN</sequence>
<dbReference type="eggNOG" id="ENOG5032KQK">
    <property type="taxonomic scope" value="Bacteria"/>
</dbReference>
<evidence type="ECO:0000313" key="2">
    <source>
        <dbReference type="Proteomes" id="UP000011682"/>
    </source>
</evidence>
<reference evidence="1" key="1">
    <citation type="submission" date="2013-05" db="EMBL/GenBank/DDBJ databases">
        <title>Genome assembly of Cystobacter fuscus DSM 2262.</title>
        <authorList>
            <person name="Sharma G."/>
            <person name="Khatri I."/>
            <person name="Kaur C."/>
            <person name="Mayilraj S."/>
            <person name="Subramanian S."/>
        </authorList>
    </citation>
    <scope>NUCLEOTIDE SEQUENCE [LARGE SCALE GENOMIC DNA]</scope>
    <source>
        <strain evidence="1">DSM 2262</strain>
    </source>
</reference>
<organism evidence="1 2">
    <name type="scientific">Cystobacter fuscus (strain ATCC 25194 / DSM 2262 / NBRC 100088 / M29)</name>
    <dbReference type="NCBI Taxonomy" id="1242864"/>
    <lineage>
        <taxon>Bacteria</taxon>
        <taxon>Pseudomonadati</taxon>
        <taxon>Myxococcota</taxon>
        <taxon>Myxococcia</taxon>
        <taxon>Myxococcales</taxon>
        <taxon>Cystobacterineae</taxon>
        <taxon>Archangiaceae</taxon>
        <taxon>Cystobacter</taxon>
    </lineage>
</organism>
<gene>
    <name evidence="1" type="ORF">D187_004240</name>
</gene>
<keyword evidence="2" id="KW-1185">Reference proteome</keyword>
<protein>
    <submittedName>
        <fullName evidence="1">Uncharacterized protein</fullName>
    </submittedName>
</protein>
<name>S9QNU1_CYSF2</name>
<evidence type="ECO:0000313" key="1">
    <source>
        <dbReference type="EMBL" id="EPX58203.1"/>
    </source>
</evidence>
<dbReference type="Proteomes" id="UP000011682">
    <property type="component" value="Unassembled WGS sequence"/>
</dbReference>
<accession>S9QNU1</accession>
<dbReference type="RefSeq" id="WP_002624246.1">
    <property type="nucleotide sequence ID" value="NZ_ANAH02000026.1"/>
</dbReference>
<dbReference type="OrthoDB" id="9944715at2"/>
<comment type="caution">
    <text evidence="1">The sequence shown here is derived from an EMBL/GenBank/DDBJ whole genome shotgun (WGS) entry which is preliminary data.</text>
</comment>
<proteinExistence type="predicted"/>
<dbReference type="EMBL" id="ANAH02000026">
    <property type="protein sequence ID" value="EPX58203.1"/>
    <property type="molecule type" value="Genomic_DNA"/>
</dbReference>
<dbReference type="AlphaFoldDB" id="S9QNU1"/>